<dbReference type="Gene3D" id="3.40.630.30">
    <property type="match status" value="1"/>
</dbReference>
<dbReference type="InterPro" id="IPR016181">
    <property type="entry name" value="Acyl_CoA_acyltransferase"/>
</dbReference>
<evidence type="ECO:0000256" key="2">
    <source>
        <dbReference type="ARBA" id="ARBA00023315"/>
    </source>
</evidence>
<dbReference type="InterPro" id="IPR050832">
    <property type="entry name" value="Bact_Acetyltransf"/>
</dbReference>
<sequence length="257" mass="26857">MTTVLELEERCADAWPALVDERLGGWRLRAAGGFTGRANSALTTGDPGVPVADALAAVSGFARRHEIRPLAHVVVGSPHEDAVARTGWRVDLDHPGGAESLVLTGPLAAFATPKPEGVAEGVTEGVAEGVSVPTSPSEGWWELAAQAEPTPAQRHVLGSGGVVGFGQVARDGVVLAAVRGAVVGDLLHVARLAVRPEARRRGLARALLGGLASWALGRGATTCALQVAEHNTPALELYRSLGCVEHHRYRYWAPNHS</sequence>
<evidence type="ECO:0000313" key="5">
    <source>
        <dbReference type="Proteomes" id="UP000639606"/>
    </source>
</evidence>
<keyword evidence="1" id="KW-0808">Transferase</keyword>
<reference evidence="4" key="1">
    <citation type="journal article" date="2014" name="Int. J. Syst. Evol. Microbiol.">
        <title>Complete genome sequence of Corynebacterium casei LMG S-19264T (=DSM 44701T), isolated from a smear-ripened cheese.</title>
        <authorList>
            <consortium name="US DOE Joint Genome Institute (JGI-PGF)"/>
            <person name="Walter F."/>
            <person name="Albersmeier A."/>
            <person name="Kalinowski J."/>
            <person name="Ruckert C."/>
        </authorList>
    </citation>
    <scope>NUCLEOTIDE SEQUENCE</scope>
    <source>
        <strain evidence="4">JCM 3313</strain>
    </source>
</reference>
<evidence type="ECO:0000256" key="1">
    <source>
        <dbReference type="ARBA" id="ARBA00022679"/>
    </source>
</evidence>
<dbReference type="AlphaFoldDB" id="A0A918ANI1"/>
<dbReference type="Proteomes" id="UP000639606">
    <property type="component" value="Unassembled WGS sequence"/>
</dbReference>
<accession>A0A918ANI1</accession>
<gene>
    <name evidence="4" type="ORF">GCM10010185_36350</name>
</gene>
<dbReference type="InterPro" id="IPR000182">
    <property type="entry name" value="GNAT_dom"/>
</dbReference>
<dbReference type="SUPFAM" id="SSF55729">
    <property type="entry name" value="Acyl-CoA N-acyltransferases (Nat)"/>
    <property type="match status" value="1"/>
</dbReference>
<keyword evidence="5" id="KW-1185">Reference proteome</keyword>
<dbReference type="EMBL" id="BMRG01000006">
    <property type="protein sequence ID" value="GGP60639.1"/>
    <property type="molecule type" value="Genomic_DNA"/>
</dbReference>
<comment type="caution">
    <text evidence="4">The sequence shown here is derived from an EMBL/GenBank/DDBJ whole genome shotgun (WGS) entry which is preliminary data.</text>
</comment>
<name>A0A918ANI1_9PSEU</name>
<keyword evidence="2" id="KW-0012">Acyltransferase</keyword>
<protein>
    <submittedName>
        <fullName evidence="4">N-acetyltransferase</fullName>
    </submittedName>
</protein>
<organism evidence="4 5">
    <name type="scientific">Saccharothrix coeruleofusca</name>
    <dbReference type="NCBI Taxonomy" id="33919"/>
    <lineage>
        <taxon>Bacteria</taxon>
        <taxon>Bacillati</taxon>
        <taxon>Actinomycetota</taxon>
        <taxon>Actinomycetes</taxon>
        <taxon>Pseudonocardiales</taxon>
        <taxon>Pseudonocardiaceae</taxon>
        <taxon>Saccharothrix</taxon>
    </lineage>
</organism>
<dbReference type="RefSeq" id="WP_189224457.1">
    <property type="nucleotide sequence ID" value="NZ_BMRG01000006.1"/>
</dbReference>
<dbReference type="InterPro" id="IPR056935">
    <property type="entry name" value="Rv0428c-like_C"/>
</dbReference>
<dbReference type="PANTHER" id="PTHR43877">
    <property type="entry name" value="AMINOALKYLPHOSPHONATE N-ACETYLTRANSFERASE-RELATED-RELATED"/>
    <property type="match status" value="1"/>
</dbReference>
<evidence type="ECO:0000259" key="3">
    <source>
        <dbReference type="PROSITE" id="PS51186"/>
    </source>
</evidence>
<reference evidence="4" key="2">
    <citation type="submission" date="2020-09" db="EMBL/GenBank/DDBJ databases">
        <authorList>
            <person name="Sun Q."/>
            <person name="Ohkuma M."/>
        </authorList>
    </citation>
    <scope>NUCLEOTIDE SEQUENCE</scope>
    <source>
        <strain evidence="4">JCM 3313</strain>
    </source>
</reference>
<dbReference type="Pfam" id="PF24553">
    <property type="entry name" value="Rv0428c_C"/>
    <property type="match status" value="1"/>
</dbReference>
<proteinExistence type="predicted"/>
<dbReference type="CDD" id="cd04301">
    <property type="entry name" value="NAT_SF"/>
    <property type="match status" value="1"/>
</dbReference>
<feature type="domain" description="N-acetyltransferase" evidence="3">
    <location>
        <begin position="127"/>
        <end position="257"/>
    </location>
</feature>
<evidence type="ECO:0000313" key="4">
    <source>
        <dbReference type="EMBL" id="GGP60639.1"/>
    </source>
</evidence>
<dbReference type="GO" id="GO:0016747">
    <property type="term" value="F:acyltransferase activity, transferring groups other than amino-acyl groups"/>
    <property type="evidence" value="ECO:0007669"/>
    <property type="project" value="InterPro"/>
</dbReference>
<dbReference type="PROSITE" id="PS51186">
    <property type="entry name" value="GNAT"/>
    <property type="match status" value="1"/>
</dbReference>